<evidence type="ECO:0000313" key="1">
    <source>
        <dbReference type="EMBL" id="MFK8293761.1"/>
    </source>
</evidence>
<name>A0ABW8QBR2_9FLAO</name>
<organism evidence="1 2">
    <name type="scientific">Capnocytophaga stomatis</name>
    <dbReference type="NCBI Taxonomy" id="1848904"/>
    <lineage>
        <taxon>Bacteria</taxon>
        <taxon>Pseudomonadati</taxon>
        <taxon>Bacteroidota</taxon>
        <taxon>Flavobacteriia</taxon>
        <taxon>Flavobacteriales</taxon>
        <taxon>Flavobacteriaceae</taxon>
        <taxon>Capnocytophaga</taxon>
    </lineage>
</organism>
<dbReference type="Proteomes" id="UP001622370">
    <property type="component" value="Unassembled WGS sequence"/>
</dbReference>
<keyword evidence="2" id="KW-1185">Reference proteome</keyword>
<reference evidence="1 2" key="1">
    <citation type="journal article" date="2016" name="Sci. Rep.">
        <title>Whole genome sequencing identifies a novel species of the genus Capnocytophaga isolated from dog and cat bite wounds in humans.</title>
        <authorList>
            <person name="Zangenah S."/>
            <person name="Abbasi N."/>
            <person name="Andersson A.F."/>
            <person name="Bergman P."/>
        </authorList>
    </citation>
    <scope>NUCLEOTIDE SEQUENCE [LARGE SCALE GENOMIC DNA]</scope>
    <source>
        <strain evidence="1 2">W5</strain>
    </source>
</reference>
<accession>A0ABW8QBR2</accession>
<sequence>MQHRTNSIRVGTKYISSVYRVFHVGAYCNTPLQCDLQHRTNSIRVGTKYISSVYCVSHVGAKYF</sequence>
<proteinExistence type="predicted"/>
<protein>
    <submittedName>
        <fullName evidence="1">Uncharacterized protein</fullName>
    </submittedName>
</protein>
<dbReference type="RefSeq" id="WP_203966669.1">
    <property type="nucleotide sequence ID" value="NZ_BOPJ01000004.1"/>
</dbReference>
<dbReference type="EMBL" id="JBJGWJ010000005">
    <property type="protein sequence ID" value="MFK8293761.1"/>
    <property type="molecule type" value="Genomic_DNA"/>
</dbReference>
<gene>
    <name evidence="1" type="ORF">ACI76L_08210</name>
</gene>
<evidence type="ECO:0000313" key="2">
    <source>
        <dbReference type="Proteomes" id="UP001622370"/>
    </source>
</evidence>
<comment type="caution">
    <text evidence="1">The sequence shown here is derived from an EMBL/GenBank/DDBJ whole genome shotgun (WGS) entry which is preliminary data.</text>
</comment>